<protein>
    <submittedName>
        <fullName evidence="1">Carbohydrate esterase family 16 protein</fullName>
    </submittedName>
</protein>
<proteinExistence type="predicted"/>
<dbReference type="InterPro" id="IPR001087">
    <property type="entry name" value="GDSL"/>
</dbReference>
<sequence length="277" mass="31166">MSRVFQRAPGWHSFSHIKRLVIFGDSYSSVLLALNQGVKPTASLPLSGQKFPGHVWNEPGMPNWVGHLLTQYRDGPLFQPEGTNDAWNEDPLLVYDYALGGNTLDGVQRQVNVFLRDMASEMAATWKAEETLFVSWIGINDCAYSTEHEDNIEKLFSMQEQLYMAGARNILFIDVPPMWRIPGVRGPGESSKAAVASWNSNLVSKAEKFSSQRPDVTCLLWSSFDASNTILDRPKEHRFDRADLKKSGGGIWVDHIHPTSAYHNHIAKYLTDFLKGI</sequence>
<organism evidence="1 2">
    <name type="scientific">Cylindrobasidium torrendii FP15055 ss-10</name>
    <dbReference type="NCBI Taxonomy" id="1314674"/>
    <lineage>
        <taxon>Eukaryota</taxon>
        <taxon>Fungi</taxon>
        <taxon>Dikarya</taxon>
        <taxon>Basidiomycota</taxon>
        <taxon>Agaricomycotina</taxon>
        <taxon>Agaricomycetes</taxon>
        <taxon>Agaricomycetidae</taxon>
        <taxon>Agaricales</taxon>
        <taxon>Marasmiineae</taxon>
        <taxon>Physalacriaceae</taxon>
        <taxon>Cylindrobasidium</taxon>
    </lineage>
</organism>
<dbReference type="InterPro" id="IPR036514">
    <property type="entry name" value="SGNH_hydro_sf"/>
</dbReference>
<evidence type="ECO:0000313" key="1">
    <source>
        <dbReference type="EMBL" id="KIY72193.1"/>
    </source>
</evidence>
<dbReference type="OrthoDB" id="1600564at2759"/>
<keyword evidence="2" id="KW-1185">Reference proteome</keyword>
<dbReference type="STRING" id="1314674.A0A0D7BNT8"/>
<dbReference type="Gene3D" id="3.40.50.1110">
    <property type="entry name" value="SGNH hydrolase"/>
    <property type="match status" value="1"/>
</dbReference>
<dbReference type="GO" id="GO:0016788">
    <property type="term" value="F:hydrolase activity, acting on ester bonds"/>
    <property type="evidence" value="ECO:0007669"/>
    <property type="project" value="InterPro"/>
</dbReference>
<dbReference type="Proteomes" id="UP000054007">
    <property type="component" value="Unassembled WGS sequence"/>
</dbReference>
<gene>
    <name evidence="1" type="ORF">CYLTODRAFT_418169</name>
</gene>
<dbReference type="EMBL" id="KN880446">
    <property type="protein sequence ID" value="KIY72193.1"/>
    <property type="molecule type" value="Genomic_DNA"/>
</dbReference>
<dbReference type="SUPFAM" id="SSF52266">
    <property type="entry name" value="SGNH hydrolase"/>
    <property type="match status" value="1"/>
</dbReference>
<dbReference type="AlphaFoldDB" id="A0A0D7BNT8"/>
<reference evidence="1 2" key="1">
    <citation type="journal article" date="2015" name="Fungal Genet. Biol.">
        <title>Evolution of novel wood decay mechanisms in Agaricales revealed by the genome sequences of Fistulina hepatica and Cylindrobasidium torrendii.</title>
        <authorList>
            <person name="Floudas D."/>
            <person name="Held B.W."/>
            <person name="Riley R."/>
            <person name="Nagy L.G."/>
            <person name="Koehler G."/>
            <person name="Ransdell A.S."/>
            <person name="Younus H."/>
            <person name="Chow J."/>
            <person name="Chiniquy J."/>
            <person name="Lipzen A."/>
            <person name="Tritt A."/>
            <person name="Sun H."/>
            <person name="Haridas S."/>
            <person name="LaButti K."/>
            <person name="Ohm R.A."/>
            <person name="Kues U."/>
            <person name="Blanchette R.A."/>
            <person name="Grigoriev I.V."/>
            <person name="Minto R.E."/>
            <person name="Hibbett D.S."/>
        </authorList>
    </citation>
    <scope>NUCLEOTIDE SEQUENCE [LARGE SCALE GENOMIC DNA]</scope>
    <source>
        <strain evidence="1 2">FP15055 ss-10</strain>
    </source>
</reference>
<name>A0A0D7BNT8_9AGAR</name>
<evidence type="ECO:0000313" key="2">
    <source>
        <dbReference type="Proteomes" id="UP000054007"/>
    </source>
</evidence>
<accession>A0A0D7BNT8</accession>
<dbReference type="Pfam" id="PF00657">
    <property type="entry name" value="Lipase_GDSL"/>
    <property type="match status" value="1"/>
</dbReference>